<dbReference type="Gene3D" id="3.40.50.300">
    <property type="entry name" value="P-loop containing nucleotide triphosphate hydrolases"/>
    <property type="match status" value="1"/>
</dbReference>
<dbReference type="GO" id="GO:0005524">
    <property type="term" value="F:ATP binding"/>
    <property type="evidence" value="ECO:0007669"/>
    <property type="project" value="InterPro"/>
</dbReference>
<feature type="domain" description="Helicase C-terminal" evidence="3">
    <location>
        <begin position="1234"/>
        <end position="1396"/>
    </location>
</feature>
<dbReference type="PATRIC" id="fig|1454001.3.peg.1940"/>
<feature type="domain" description="Helicase ATP-binding" evidence="2">
    <location>
        <begin position="954"/>
        <end position="1113"/>
    </location>
</feature>
<comment type="caution">
    <text evidence="4">The sequence shown here is derived from an EMBL/GenBank/DDBJ whole genome shotgun (WGS) entry which is preliminary data.</text>
</comment>
<evidence type="ECO:0000313" key="5">
    <source>
        <dbReference type="Proteomes" id="UP000020218"/>
    </source>
</evidence>
<organism evidence="4 5">
    <name type="scientific">Candidatus Accumulibacter adjunctus</name>
    <dbReference type="NCBI Taxonomy" id="1454001"/>
    <lineage>
        <taxon>Bacteria</taxon>
        <taxon>Pseudomonadati</taxon>
        <taxon>Pseudomonadota</taxon>
        <taxon>Betaproteobacteria</taxon>
        <taxon>Candidatus Accumulibacter</taxon>
    </lineage>
</organism>
<dbReference type="PROSITE" id="PS51194">
    <property type="entry name" value="HELICASE_CTER"/>
    <property type="match status" value="1"/>
</dbReference>
<dbReference type="InterPro" id="IPR001650">
    <property type="entry name" value="Helicase_C-like"/>
</dbReference>
<dbReference type="STRING" id="1454001.AW08_01942"/>
<keyword evidence="5" id="KW-1185">Reference proteome</keyword>
<dbReference type="Proteomes" id="UP000020218">
    <property type="component" value="Unassembled WGS sequence"/>
</dbReference>
<dbReference type="InterPro" id="IPR000330">
    <property type="entry name" value="SNF2_N"/>
</dbReference>
<accession>A0A011MD38</accession>
<dbReference type="EMBL" id="JFAX01000009">
    <property type="protein sequence ID" value="EXI67678.1"/>
    <property type="molecule type" value="Genomic_DNA"/>
</dbReference>
<dbReference type="Pfam" id="PF00176">
    <property type="entry name" value="SNF2-rel_dom"/>
    <property type="match status" value="1"/>
</dbReference>
<dbReference type="SMART" id="SM00490">
    <property type="entry name" value="HELICc"/>
    <property type="match status" value="1"/>
</dbReference>
<dbReference type="CDD" id="cd18012">
    <property type="entry name" value="DEXQc_arch_SWI2_SNF2"/>
    <property type="match status" value="1"/>
</dbReference>
<dbReference type="InterPro" id="IPR014001">
    <property type="entry name" value="Helicase_ATP-bd"/>
</dbReference>
<dbReference type="PANTHER" id="PTHR10799">
    <property type="entry name" value="SNF2/RAD54 HELICASE FAMILY"/>
    <property type="match status" value="1"/>
</dbReference>
<proteinExistence type="predicted"/>
<keyword evidence="1" id="KW-0378">Hydrolase</keyword>
<protein>
    <submittedName>
        <fullName evidence="4">ATP-dependent helicase HepA</fullName>
    </submittedName>
</protein>
<dbReference type="SMART" id="SM00487">
    <property type="entry name" value="DEXDc"/>
    <property type="match status" value="1"/>
</dbReference>
<dbReference type="CDD" id="cd18793">
    <property type="entry name" value="SF2_C_SNF"/>
    <property type="match status" value="1"/>
</dbReference>
<dbReference type="PROSITE" id="PS51192">
    <property type="entry name" value="HELICASE_ATP_BIND_1"/>
    <property type="match status" value="1"/>
</dbReference>
<evidence type="ECO:0000256" key="1">
    <source>
        <dbReference type="ARBA" id="ARBA00022801"/>
    </source>
</evidence>
<dbReference type="InterPro" id="IPR049730">
    <property type="entry name" value="SNF2/RAD54-like_C"/>
</dbReference>
<dbReference type="Pfam" id="PF00271">
    <property type="entry name" value="Helicase_C"/>
    <property type="match status" value="1"/>
</dbReference>
<name>A0A011MD38_9PROT</name>
<sequence>MSRNPLNSTAFDQLDTLGLAPDTHRVALACALLWAGRSATDVQRLLVVSGLRTRNGHAFSLADVRKAWLQLAERDLLFEDRSRHGVFQLVDTLRAALYRQWLDTATGSALVDLVCRADRFHLSQSSHHWNTGNMATTVAYVRAKYFSGAPTTELQSIRNLVSRSFNWESIVLQAILPGFDGPSFARIDGPERWSIAYQATVSVCLNYTEGYLPIVDWACAELARDATVVPENLRLVLADLALLRADADLLQAALLGIDNGWVAGIRAAQRVLAGEWAGGQAAFEASLKQRRSEIGGSKHFLSASIAWFYPLSLLAQATTRHLDLARKFCATESGRRQPDAESGWGRWVHVIDVRLGRAALIGSAVLPLQTSRDTVFGAPLDALWGILLAAWLSRETITGFGAADPQRAWRDPIALLRDKLRACRMQALLRQLDDAAAVLEGHDPPAGSFIAGSSERWHEVLVTLQSLGGQGGEAAAGAATRLLWEVDIGKRGQLAGIRPLEQKRGQRGWNRPRAISLARLVDNQQLSAADAKVARAIRLEPGYGNRMYLDLAAAIVALVGHPTVFLASAPEQFVDLTESPPELELIRDGDRYRMRIDPPLRLQTDIDIDAYYLDSEQIRVAEALRLITLIPDGPQRLRLVRFSAEQQQAARLVGGHFAIPANAPGVQDEVEKTLRALAARFQVHADAAQATRQVASDSRLRAELAPVDADLSLRLVVTPLGSDGPRLTPGSGRRQLMAVIGSETVGTERDLAGERRHLEAILDALPFLDGSERSCEWLIDDAENALAAVEKLPTLPELAAVEWPKGKSVRVVSLGPRQLGMRVTRERDWFRLDGEAKVDEGLVLQLSTLLGAARDRSRFVPMGDGIYAALTRSLKQKLADLAAVLEPDRDGGKAPLVAAAWLDEILDGTELDAGADFRQAIDRLRSAQEIVPQPPKLLQASLRPYQEDGYQWAMRLATAGMGGCLADDMGLGKTLQALAVLLERAAGGPALVIAPTSVCGNWLAECQRFAPTLNARIYGEAGEDERESLLGDAGPQDLLIVSYTLLQLAQERFAGRNWHTLIADEAQAVKNAAAKRSQALFELSADFRLALTGTPVENRLADLWSIMRFANPGLLGTSNRFNERFAGPIERNRDREAQHVLKRLVGPFVLRRTKSEVLQDLPSRTELILSVAPEAAEAAHYEALRREAAREIDATLEDAPAAQARFNVLAQLTRLRRAACDPRLCSPQFGIAGAKVQAFADLAGELIANGHKALVFSQFVDFLQILREPLDAAGFSYQYLDGATPAAERSRRVAAFQAGEGDLFLISLKAGGFGLNLTAADYVVITDPWWNPAAEDQAMGRAHRIGQLRPVTVYRLVSRGTVEERIVDLHHEKRALAESILADGEASALPSTEDLVALIRGE</sequence>
<dbReference type="Gene3D" id="3.40.50.10810">
    <property type="entry name" value="Tandem AAA-ATPase domain"/>
    <property type="match status" value="1"/>
</dbReference>
<keyword evidence="4" id="KW-0547">Nucleotide-binding</keyword>
<gene>
    <name evidence="4" type="ORF">AW08_01942</name>
</gene>
<dbReference type="GO" id="GO:0016787">
    <property type="term" value="F:hydrolase activity"/>
    <property type="evidence" value="ECO:0007669"/>
    <property type="project" value="UniProtKB-KW"/>
</dbReference>
<keyword evidence="4" id="KW-0347">Helicase</keyword>
<dbReference type="GO" id="GO:0004386">
    <property type="term" value="F:helicase activity"/>
    <property type="evidence" value="ECO:0007669"/>
    <property type="project" value="UniProtKB-KW"/>
</dbReference>
<evidence type="ECO:0000259" key="3">
    <source>
        <dbReference type="PROSITE" id="PS51194"/>
    </source>
</evidence>
<dbReference type="SUPFAM" id="SSF52540">
    <property type="entry name" value="P-loop containing nucleoside triphosphate hydrolases"/>
    <property type="match status" value="2"/>
</dbReference>
<evidence type="ECO:0000259" key="2">
    <source>
        <dbReference type="PROSITE" id="PS51192"/>
    </source>
</evidence>
<dbReference type="InterPro" id="IPR038718">
    <property type="entry name" value="SNF2-like_sf"/>
</dbReference>
<dbReference type="InterPro" id="IPR027417">
    <property type="entry name" value="P-loop_NTPase"/>
</dbReference>
<reference evidence="4" key="1">
    <citation type="submission" date="2014-02" db="EMBL/GenBank/DDBJ databases">
        <title>Expanding our view of genomic diversity in Candidatus Accumulibacter clades.</title>
        <authorList>
            <person name="Skennerton C.T."/>
            <person name="Barr J.J."/>
            <person name="Slater F.R."/>
            <person name="Bond P.L."/>
            <person name="Tyson G.W."/>
        </authorList>
    </citation>
    <scope>NUCLEOTIDE SEQUENCE [LARGE SCALE GENOMIC DNA]</scope>
</reference>
<evidence type="ECO:0000313" key="4">
    <source>
        <dbReference type="EMBL" id="EXI67678.1"/>
    </source>
</evidence>
<keyword evidence="4" id="KW-0067">ATP-binding</keyword>